<keyword evidence="4" id="KW-0862">Zinc</keyword>
<dbReference type="EMBL" id="JAZGQO010000006">
    <property type="protein sequence ID" value="KAK6185818.1"/>
    <property type="molecule type" value="Genomic_DNA"/>
</dbReference>
<evidence type="ECO:0000259" key="7">
    <source>
        <dbReference type="PROSITE" id="PS50157"/>
    </source>
</evidence>
<dbReference type="SMART" id="SM00355">
    <property type="entry name" value="ZnF_C2H2"/>
    <property type="match status" value="8"/>
</dbReference>
<dbReference type="PANTHER" id="PTHR24379">
    <property type="entry name" value="KRAB AND ZINC FINGER DOMAIN-CONTAINING"/>
    <property type="match status" value="1"/>
</dbReference>
<evidence type="ECO:0000256" key="4">
    <source>
        <dbReference type="ARBA" id="ARBA00022833"/>
    </source>
</evidence>
<reference evidence="8 9" key="1">
    <citation type="submission" date="2024-01" db="EMBL/GenBank/DDBJ databases">
        <title>The genome of the rayed Mediterranean limpet Patella caerulea (Linnaeus, 1758).</title>
        <authorList>
            <person name="Anh-Thu Weber A."/>
            <person name="Halstead-Nussloch G."/>
        </authorList>
    </citation>
    <scope>NUCLEOTIDE SEQUENCE [LARGE SCALE GENOMIC DNA]</scope>
    <source>
        <strain evidence="8">AATW-2023a</strain>
        <tissue evidence="8">Whole specimen</tissue>
    </source>
</reference>
<feature type="region of interest" description="Disordered" evidence="6">
    <location>
        <begin position="272"/>
        <end position="300"/>
    </location>
</feature>
<feature type="compositionally biased region" description="Polar residues" evidence="6">
    <location>
        <begin position="229"/>
        <end position="239"/>
    </location>
</feature>
<feature type="domain" description="C2H2-type" evidence="7">
    <location>
        <begin position="486"/>
        <end position="514"/>
    </location>
</feature>
<evidence type="ECO:0000256" key="5">
    <source>
        <dbReference type="PROSITE-ProRule" id="PRU00042"/>
    </source>
</evidence>
<gene>
    <name evidence="8" type="ORF">SNE40_007966</name>
</gene>
<dbReference type="PANTHER" id="PTHR24379:SF121">
    <property type="entry name" value="C2H2-TYPE DOMAIN-CONTAINING PROTEIN"/>
    <property type="match status" value="1"/>
</dbReference>
<feature type="compositionally biased region" description="Polar residues" evidence="6">
    <location>
        <begin position="96"/>
        <end position="108"/>
    </location>
</feature>
<organism evidence="8 9">
    <name type="scientific">Patella caerulea</name>
    <name type="common">Rayed Mediterranean limpet</name>
    <dbReference type="NCBI Taxonomy" id="87958"/>
    <lineage>
        <taxon>Eukaryota</taxon>
        <taxon>Metazoa</taxon>
        <taxon>Spiralia</taxon>
        <taxon>Lophotrochozoa</taxon>
        <taxon>Mollusca</taxon>
        <taxon>Gastropoda</taxon>
        <taxon>Patellogastropoda</taxon>
        <taxon>Patelloidea</taxon>
        <taxon>Patellidae</taxon>
        <taxon>Patella</taxon>
    </lineage>
</organism>
<proteinExistence type="predicted"/>
<dbReference type="InterPro" id="IPR013087">
    <property type="entry name" value="Znf_C2H2_type"/>
</dbReference>
<keyword evidence="3 5" id="KW-0863">Zinc-finger</keyword>
<feature type="compositionally biased region" description="Acidic residues" evidence="6">
    <location>
        <begin position="286"/>
        <end position="296"/>
    </location>
</feature>
<dbReference type="GO" id="GO:0008270">
    <property type="term" value="F:zinc ion binding"/>
    <property type="evidence" value="ECO:0007669"/>
    <property type="project" value="UniProtKB-KW"/>
</dbReference>
<feature type="domain" description="C2H2-type" evidence="7">
    <location>
        <begin position="572"/>
        <end position="599"/>
    </location>
</feature>
<dbReference type="PROSITE" id="PS50157">
    <property type="entry name" value="ZINC_FINGER_C2H2_2"/>
    <property type="match status" value="6"/>
</dbReference>
<keyword evidence="2" id="KW-0677">Repeat</keyword>
<evidence type="ECO:0000256" key="3">
    <source>
        <dbReference type="ARBA" id="ARBA00022771"/>
    </source>
</evidence>
<dbReference type="FunFam" id="3.30.160.60:FF:000100">
    <property type="entry name" value="Zinc finger 45-like"/>
    <property type="match status" value="1"/>
</dbReference>
<feature type="domain" description="C2H2-type" evidence="7">
    <location>
        <begin position="630"/>
        <end position="658"/>
    </location>
</feature>
<dbReference type="Pfam" id="PF00096">
    <property type="entry name" value="zf-C2H2"/>
    <property type="match status" value="3"/>
</dbReference>
<feature type="region of interest" description="Disordered" evidence="6">
    <location>
        <begin position="223"/>
        <end position="257"/>
    </location>
</feature>
<feature type="region of interest" description="Disordered" evidence="6">
    <location>
        <begin position="92"/>
        <end position="113"/>
    </location>
</feature>
<dbReference type="InterPro" id="IPR036236">
    <property type="entry name" value="Znf_C2H2_sf"/>
</dbReference>
<evidence type="ECO:0000256" key="1">
    <source>
        <dbReference type="ARBA" id="ARBA00022723"/>
    </source>
</evidence>
<feature type="compositionally biased region" description="Basic and acidic residues" evidence="6">
    <location>
        <begin position="430"/>
        <end position="475"/>
    </location>
</feature>
<evidence type="ECO:0000313" key="9">
    <source>
        <dbReference type="Proteomes" id="UP001347796"/>
    </source>
</evidence>
<protein>
    <recommendedName>
        <fullName evidence="7">C2H2-type domain-containing protein</fullName>
    </recommendedName>
</protein>
<dbReference type="Pfam" id="PF12874">
    <property type="entry name" value="zf-met"/>
    <property type="match status" value="1"/>
</dbReference>
<feature type="domain" description="C2H2-type" evidence="7">
    <location>
        <begin position="516"/>
        <end position="543"/>
    </location>
</feature>
<keyword evidence="1" id="KW-0479">Metal-binding</keyword>
<feature type="domain" description="C2H2-type" evidence="7">
    <location>
        <begin position="659"/>
        <end position="686"/>
    </location>
</feature>
<evidence type="ECO:0000256" key="2">
    <source>
        <dbReference type="ARBA" id="ARBA00022737"/>
    </source>
</evidence>
<dbReference type="Pfam" id="PF13912">
    <property type="entry name" value="zf-C2H2_6"/>
    <property type="match status" value="1"/>
</dbReference>
<accession>A0AAN8PVW2</accession>
<dbReference type="SUPFAM" id="SSF57667">
    <property type="entry name" value="beta-beta-alpha zinc fingers"/>
    <property type="match status" value="4"/>
</dbReference>
<evidence type="ECO:0000256" key="6">
    <source>
        <dbReference type="SAM" id="MobiDB-lite"/>
    </source>
</evidence>
<keyword evidence="9" id="KW-1185">Reference proteome</keyword>
<sequence length="699" mass="79684">MPQYLFTNRLMEKALRRAFLDGVMEIYETLNQPRVYSITLEGSLSLLINKSEKYYIKIQETAERAQQSDPTLMPKLPNLTAQKIIGSIGSTSTITAPETNESSSTPPNDSLCHMLKSSFGNNPKVVVNVKTEPENISNTKFASNKATSPTTINTTKTPIMSFSPKILPRILPKPNVSTSAPGSVCTTTVTIVHPKTPILRPLCPQKCGDILSAAEFSLTKVKKEPLDGDTSSPSTSLDTNIKIKSEPTESDDKDKTVEDVMVVQPEWIEEISNHDLAGGTKRERNNDDEDEEDDSSAVDSVRKRIKASLKNPIMAINLPTQMKPKESFYFHKNIVECPLCKEPISNQTFLQLHLDRHRKDYIEECIVCKEGGQPLDVLLFHLTNFHTPGALKETDISKAKRPQLVLATTSGGDTRMKIDPSKMVQFMLDREHAKTSTHSTAEKKEKEKEKEKEKLKEMEKEKEKDKEQEKEMKNEEDSEGEFQIEYVCDECGDSFNSSKELYIHSKTAHGDNSGNYQCSSCSLNFENLYYFQDHMLEHHKEDEKCKCQMCGNEFLKWKDLKDHLMTAHRKYFTCQQCKVSFSDQQSLKEHIALHGHEKPDAYECDMCDKIFTSSKTYNAHRRSHIDVKPYVCHICQSAFFKRGDMAKHMRTIHEPTKLYMCKICGRTGTRADNMRVHVRTHKKEISREQVDSLLQKVDQ</sequence>
<evidence type="ECO:0000313" key="8">
    <source>
        <dbReference type="EMBL" id="KAK6185818.1"/>
    </source>
</evidence>
<dbReference type="PROSITE" id="PS00028">
    <property type="entry name" value="ZINC_FINGER_C2H2_1"/>
    <property type="match status" value="6"/>
</dbReference>
<dbReference type="AlphaFoldDB" id="A0AAN8PVW2"/>
<feature type="region of interest" description="Disordered" evidence="6">
    <location>
        <begin position="430"/>
        <end position="478"/>
    </location>
</feature>
<dbReference type="Gene3D" id="3.30.160.60">
    <property type="entry name" value="Classic Zinc Finger"/>
    <property type="match status" value="5"/>
</dbReference>
<name>A0AAN8PVW2_PATCE</name>
<feature type="compositionally biased region" description="Basic and acidic residues" evidence="6">
    <location>
        <begin position="241"/>
        <end position="257"/>
    </location>
</feature>
<comment type="caution">
    <text evidence="8">The sequence shown here is derived from an EMBL/GenBank/DDBJ whole genome shotgun (WGS) entry which is preliminary data.</text>
</comment>
<dbReference type="Proteomes" id="UP001347796">
    <property type="component" value="Unassembled WGS sequence"/>
</dbReference>
<feature type="domain" description="C2H2-type" evidence="7">
    <location>
        <begin position="602"/>
        <end position="629"/>
    </location>
</feature>